<gene>
    <name evidence="4" type="ORF">BBIA_1799</name>
</gene>
<feature type="domain" description="DUF7834" evidence="3">
    <location>
        <begin position="260"/>
        <end position="520"/>
    </location>
</feature>
<dbReference type="PANTHER" id="PTHR35149:SF2">
    <property type="entry name" value="DUF262 DOMAIN-CONTAINING PROTEIN"/>
    <property type="match status" value="1"/>
</dbReference>
<dbReference type="AlphaFoldDB" id="A0A087A036"/>
<evidence type="ECO:0000259" key="3">
    <source>
        <dbReference type="Pfam" id="PF25202"/>
    </source>
</evidence>
<dbReference type="EMBL" id="JGYN01000007">
    <property type="protein sequence ID" value="KFI52136.1"/>
    <property type="molecule type" value="Genomic_DNA"/>
</dbReference>
<keyword evidence="5" id="KW-1185">Reference proteome</keyword>
<evidence type="ECO:0000313" key="4">
    <source>
        <dbReference type="EMBL" id="KFI52136.1"/>
    </source>
</evidence>
<evidence type="ECO:0000256" key="1">
    <source>
        <dbReference type="SAM" id="MobiDB-lite"/>
    </source>
</evidence>
<dbReference type="PANTHER" id="PTHR35149">
    <property type="entry name" value="SLL5132 PROTEIN"/>
    <property type="match status" value="1"/>
</dbReference>
<feature type="domain" description="GmrSD restriction endonucleases N-terminal" evidence="2">
    <location>
        <begin position="48"/>
        <end position="246"/>
    </location>
</feature>
<dbReference type="eggNOG" id="COG1479">
    <property type="taxonomic scope" value="Bacteria"/>
</dbReference>
<organism evidence="4 5">
    <name type="scientific">Bifidobacterium biavatii DSM 23969</name>
    <dbReference type="NCBI Taxonomy" id="1437608"/>
    <lineage>
        <taxon>Bacteria</taxon>
        <taxon>Bacillati</taxon>
        <taxon>Actinomycetota</taxon>
        <taxon>Actinomycetes</taxon>
        <taxon>Bifidobacteriales</taxon>
        <taxon>Bifidobacteriaceae</taxon>
        <taxon>Bifidobacterium</taxon>
    </lineage>
</organism>
<feature type="compositionally biased region" description="Polar residues" evidence="1">
    <location>
        <begin position="1"/>
        <end position="16"/>
    </location>
</feature>
<sequence length="649" mass="72352">MGFDQSEGSGNVSGNNRPVPDDDARSVNVSVRDLLSGDLRAVLPAGRRRLVVPDYQRPYTWTEQNVGELIDDIRAFALDHDEYRIGTVILCDDRVSGNGDVPDNGSADSTADDDPPAAPGIDIVDGQQRIVTFILLLAAMSELDGRNPVGAGAKAAEETARYGDNLVLRNGSRTGRRNILDNHRTAVRLLGRFDADERSRMRKALLDKCTVTVIVVHRLDEAFQLFDSQNARGKALDPTDLLKAFHIREMERDGVSPGEEMQVVRDWESIPAEDMQRMFADCLYRIRKWSAGESVDEHGFTANEIDMFKGIRLSEDHAGDNWAKVFLYAKSLVDEDALLRGALARSGVAERLAFPYQINQPMINGRSFFEFARHYYDLCRRLRILGVSAKDDEGDGEQNGDRSLSRDSLIHEFERIVQRCGGRHGRLKWAKTLFDCLLLAYADRFGTADLDAPLDSIARYASLMRMNRGSVSFDSVNRYVLADDLWRDGEMRLKNPFRTLTTTYSADGFPGFAIADASESNIADRARNAKSNKDSSLKPFCDWYRQRYLAPRPEREPGPSPERSEQAERLDAQDADAGQSTRRLIIKFAQLGVPAAGIYETLKSMGIVTQSASGAWWRADGLDGHGQGNLIDEIAGIIDEENMNGEAKQ</sequence>
<proteinExistence type="predicted"/>
<reference evidence="4 5" key="1">
    <citation type="submission" date="2014-03" db="EMBL/GenBank/DDBJ databases">
        <title>Genomics of Bifidobacteria.</title>
        <authorList>
            <person name="Ventura M."/>
            <person name="Milani C."/>
            <person name="Lugli G.A."/>
        </authorList>
    </citation>
    <scope>NUCLEOTIDE SEQUENCE [LARGE SCALE GENOMIC DNA]</scope>
    <source>
        <strain evidence="4 5">DSM 23969</strain>
    </source>
</reference>
<comment type="caution">
    <text evidence="4">The sequence shown here is derived from an EMBL/GenBank/DDBJ whole genome shotgun (WGS) entry which is preliminary data.</text>
</comment>
<dbReference type="Pfam" id="PF03235">
    <property type="entry name" value="GmrSD_N"/>
    <property type="match status" value="1"/>
</dbReference>
<dbReference type="STRING" id="1437608.GCA_000771645_01644"/>
<evidence type="ECO:0000259" key="2">
    <source>
        <dbReference type="Pfam" id="PF03235"/>
    </source>
</evidence>
<name>A0A087A036_9BIFI</name>
<dbReference type="Pfam" id="PF25202">
    <property type="entry name" value="DUF7834"/>
    <property type="match status" value="1"/>
</dbReference>
<dbReference type="InterPro" id="IPR004919">
    <property type="entry name" value="GmrSD_N"/>
</dbReference>
<dbReference type="InterPro" id="IPR057156">
    <property type="entry name" value="DUF7834"/>
</dbReference>
<protein>
    <submittedName>
        <fullName evidence="4">Uncharacterized protein</fullName>
    </submittedName>
</protein>
<accession>A0A087A036</accession>
<dbReference type="Proteomes" id="UP000029108">
    <property type="component" value="Unassembled WGS sequence"/>
</dbReference>
<evidence type="ECO:0000313" key="5">
    <source>
        <dbReference type="Proteomes" id="UP000029108"/>
    </source>
</evidence>
<feature type="region of interest" description="Disordered" evidence="1">
    <location>
        <begin position="551"/>
        <end position="576"/>
    </location>
</feature>
<feature type="region of interest" description="Disordered" evidence="1">
    <location>
        <begin position="96"/>
        <end position="121"/>
    </location>
</feature>
<feature type="compositionally biased region" description="Basic and acidic residues" evidence="1">
    <location>
        <begin position="552"/>
        <end position="572"/>
    </location>
</feature>
<feature type="region of interest" description="Disordered" evidence="1">
    <location>
        <begin position="1"/>
        <end position="25"/>
    </location>
</feature>